<reference evidence="1" key="1">
    <citation type="submission" date="2022-03" db="EMBL/GenBank/DDBJ databases">
        <title>Identification of a novel bacterium isolated from mangrove sediments.</title>
        <authorList>
            <person name="Pan X."/>
        </authorList>
    </citation>
    <scope>NUCLEOTIDE SEQUENCE</scope>
    <source>
        <strain evidence="1">B2580</strain>
    </source>
</reference>
<dbReference type="RefSeq" id="WP_243989898.1">
    <property type="nucleotide sequence ID" value="NZ_JALHLE010000001.1"/>
</dbReference>
<evidence type="ECO:0000313" key="2">
    <source>
        <dbReference type="Proteomes" id="UP001162880"/>
    </source>
</evidence>
<dbReference type="EMBL" id="JALHLE010000001">
    <property type="protein sequence ID" value="MCJ2177151.1"/>
    <property type="molecule type" value="Genomic_DNA"/>
</dbReference>
<keyword evidence="2" id="KW-1185">Reference proteome</keyword>
<dbReference type="Proteomes" id="UP001162880">
    <property type="component" value="Unassembled WGS sequence"/>
</dbReference>
<evidence type="ECO:0008006" key="3">
    <source>
        <dbReference type="Google" id="ProtNLM"/>
    </source>
</evidence>
<sequence length="179" mass="19500">MTRGATSRVPVSDMVGTDFQADCARCAALCCVAFALNDSEMFAVRKEAGEPCPNLDAGCGCRIHGELVQRGFRGCTVYDCLGAGPRVTQDFFQGRSWQDDPSLLDPMCDAFRVTVRAHKLLFLLRAAGKLDLSEDDRCELGALQQAVDRAGTSFELMSEIEGGVHRFLRGLRGYVENPG</sequence>
<accession>A0ABT0AWU8</accession>
<organism evidence="1 2">
    <name type="scientific">Novosphingobium album</name>
    <name type="common">ex Hu et al. 2023</name>
    <dbReference type="NCBI Taxonomy" id="2930093"/>
    <lineage>
        <taxon>Bacteria</taxon>
        <taxon>Pseudomonadati</taxon>
        <taxon>Pseudomonadota</taxon>
        <taxon>Alphaproteobacteria</taxon>
        <taxon>Sphingomonadales</taxon>
        <taxon>Sphingomonadaceae</taxon>
        <taxon>Novosphingobium</taxon>
    </lineage>
</organism>
<name>A0ABT0AWU8_9SPHN</name>
<proteinExistence type="predicted"/>
<comment type="caution">
    <text evidence="1">The sequence shown here is derived from an EMBL/GenBank/DDBJ whole genome shotgun (WGS) entry which is preliminary data.</text>
</comment>
<protein>
    <recommendedName>
        <fullName evidence="3">Pentapeptide repeat-containing protein</fullName>
    </recommendedName>
</protein>
<gene>
    <name evidence="1" type="ORF">MTR64_01100</name>
</gene>
<evidence type="ECO:0000313" key="1">
    <source>
        <dbReference type="EMBL" id="MCJ2177151.1"/>
    </source>
</evidence>